<dbReference type="CDD" id="cd07377">
    <property type="entry name" value="WHTH_GntR"/>
    <property type="match status" value="1"/>
</dbReference>
<dbReference type="InterPro" id="IPR050679">
    <property type="entry name" value="Bact_HTH_transcr_reg"/>
</dbReference>
<sequence>MAAPAFYLTLRDALLDLIQRDQLPRPGCLPAERWLAEHFQTTRVTLRQALTQLESEGVIYRQHRKGWFVAPKKLVYEPVQDVSFTRYVTAQGRVPQTEVLGFVQLAAEERIAHQLELQPGDPVYRLIRRRFIDQRLVLVERVWMNARYLPQLEQQRFDQSLWRVFEEVYGIQLIDKQITLTPTALQHEEAAALCVTPGSPGLYITRRSATAQGEVIEYDEEYWLQDVMTVRITTQHA</sequence>
<dbReference type="Pfam" id="PF07702">
    <property type="entry name" value="UTRA"/>
    <property type="match status" value="1"/>
</dbReference>
<feature type="domain" description="HTH gntR-type" evidence="4">
    <location>
        <begin position="4"/>
        <end position="72"/>
    </location>
</feature>
<gene>
    <name evidence="5" type="ORF">V6U78_00155</name>
</gene>
<organism evidence="5 6">
    <name type="scientific">Marinospirillum alkalitolerans</name>
    <dbReference type="NCBI Taxonomy" id="3123374"/>
    <lineage>
        <taxon>Bacteria</taxon>
        <taxon>Pseudomonadati</taxon>
        <taxon>Pseudomonadota</taxon>
        <taxon>Gammaproteobacteria</taxon>
        <taxon>Oceanospirillales</taxon>
        <taxon>Oceanospirillaceae</taxon>
        <taxon>Marinospirillum</taxon>
    </lineage>
</organism>
<accession>A0ABW8PUE2</accession>
<name>A0ABW8PUE2_9GAMM</name>
<dbReference type="InterPro" id="IPR028978">
    <property type="entry name" value="Chorismate_lyase_/UTRA_dom_sf"/>
</dbReference>
<evidence type="ECO:0000256" key="1">
    <source>
        <dbReference type="ARBA" id="ARBA00023015"/>
    </source>
</evidence>
<evidence type="ECO:0000259" key="4">
    <source>
        <dbReference type="PROSITE" id="PS50949"/>
    </source>
</evidence>
<evidence type="ECO:0000313" key="5">
    <source>
        <dbReference type="EMBL" id="MFK7159446.1"/>
    </source>
</evidence>
<evidence type="ECO:0000313" key="6">
    <source>
        <dbReference type="Proteomes" id="UP001621714"/>
    </source>
</evidence>
<dbReference type="InterPro" id="IPR000524">
    <property type="entry name" value="Tscrpt_reg_HTH_GntR"/>
</dbReference>
<dbReference type="Pfam" id="PF00392">
    <property type="entry name" value="GntR"/>
    <property type="match status" value="1"/>
</dbReference>
<dbReference type="InterPro" id="IPR036388">
    <property type="entry name" value="WH-like_DNA-bd_sf"/>
</dbReference>
<keyword evidence="2" id="KW-0238">DNA-binding</keyword>
<comment type="caution">
    <text evidence="5">The sequence shown here is derived from an EMBL/GenBank/DDBJ whole genome shotgun (WGS) entry which is preliminary data.</text>
</comment>
<dbReference type="SMART" id="SM00866">
    <property type="entry name" value="UTRA"/>
    <property type="match status" value="1"/>
</dbReference>
<dbReference type="Gene3D" id="3.40.1410.10">
    <property type="entry name" value="Chorismate lyase-like"/>
    <property type="match status" value="1"/>
</dbReference>
<dbReference type="InterPro" id="IPR011663">
    <property type="entry name" value="UTRA"/>
</dbReference>
<dbReference type="SMART" id="SM00345">
    <property type="entry name" value="HTH_GNTR"/>
    <property type="match status" value="1"/>
</dbReference>
<dbReference type="InterPro" id="IPR036390">
    <property type="entry name" value="WH_DNA-bd_sf"/>
</dbReference>
<proteinExistence type="predicted"/>
<dbReference type="PANTHER" id="PTHR44846:SF1">
    <property type="entry name" value="MANNOSYL-D-GLYCERATE TRANSPORT_METABOLISM SYSTEM REPRESSOR MNGR-RELATED"/>
    <property type="match status" value="1"/>
</dbReference>
<reference evidence="5 6" key="1">
    <citation type="submission" date="2024-02" db="EMBL/GenBank/DDBJ databases">
        <title>Marinospirillum sp. MEB 164 isolated from Lonar lake sediment.</title>
        <authorList>
            <person name="Joshi A."/>
            <person name="Thite S."/>
        </authorList>
    </citation>
    <scope>NUCLEOTIDE SEQUENCE [LARGE SCALE GENOMIC DNA]</scope>
    <source>
        <strain evidence="5 6">MEB164</strain>
    </source>
</reference>
<protein>
    <submittedName>
        <fullName evidence="5">UTRA domain-containing protein</fullName>
    </submittedName>
</protein>
<dbReference type="EMBL" id="JBANFI010000001">
    <property type="protein sequence ID" value="MFK7159446.1"/>
    <property type="molecule type" value="Genomic_DNA"/>
</dbReference>
<dbReference type="PROSITE" id="PS50949">
    <property type="entry name" value="HTH_GNTR"/>
    <property type="match status" value="1"/>
</dbReference>
<keyword evidence="1" id="KW-0805">Transcription regulation</keyword>
<dbReference type="RefSeq" id="WP_405335771.1">
    <property type="nucleotide sequence ID" value="NZ_JBANFI010000001.1"/>
</dbReference>
<evidence type="ECO:0000256" key="2">
    <source>
        <dbReference type="ARBA" id="ARBA00023125"/>
    </source>
</evidence>
<keyword evidence="6" id="KW-1185">Reference proteome</keyword>
<dbReference type="SUPFAM" id="SSF46785">
    <property type="entry name" value="Winged helix' DNA-binding domain"/>
    <property type="match status" value="1"/>
</dbReference>
<keyword evidence="3" id="KW-0804">Transcription</keyword>
<dbReference type="Gene3D" id="1.10.10.10">
    <property type="entry name" value="Winged helix-like DNA-binding domain superfamily/Winged helix DNA-binding domain"/>
    <property type="match status" value="1"/>
</dbReference>
<evidence type="ECO:0000256" key="3">
    <source>
        <dbReference type="ARBA" id="ARBA00023163"/>
    </source>
</evidence>
<dbReference type="Proteomes" id="UP001621714">
    <property type="component" value="Unassembled WGS sequence"/>
</dbReference>
<dbReference type="PRINTS" id="PR00035">
    <property type="entry name" value="HTHGNTR"/>
</dbReference>
<dbReference type="PANTHER" id="PTHR44846">
    <property type="entry name" value="MANNOSYL-D-GLYCERATE TRANSPORT/METABOLISM SYSTEM REPRESSOR MNGR-RELATED"/>
    <property type="match status" value="1"/>
</dbReference>
<dbReference type="SUPFAM" id="SSF64288">
    <property type="entry name" value="Chorismate lyase-like"/>
    <property type="match status" value="1"/>
</dbReference>